<dbReference type="InterPro" id="IPR010263">
    <property type="entry name" value="T6SS_TssK"/>
</dbReference>
<accession>A0A158DRX6</accession>
<dbReference type="EMBL" id="FCNX02000017">
    <property type="protein sequence ID" value="SAK96487.1"/>
    <property type="molecule type" value="Genomic_DNA"/>
</dbReference>
<dbReference type="PANTHER" id="PTHR35566">
    <property type="entry name" value="BLR3599 PROTEIN"/>
    <property type="match status" value="1"/>
</dbReference>
<evidence type="ECO:0000313" key="2">
    <source>
        <dbReference type="Proteomes" id="UP000054903"/>
    </source>
</evidence>
<sequence>MRIDKPLWHEGLILTQQHFQQQERWTEFALRQVATAALAHPWGTLDVAIDEDALAAGRVKLTRLKLRFPDGTPVDSTVADTLPPARVLTQGVSVDRQSVTVLAALALPDANGDNCRMDETVLTRPRRSFREFVRVTDLNGTDEVEIAAERHAVRVLFDFEPHADDTVCAIARLTRSTSGQFQLDPRFVPPCFTLAAHALHTERIARIADILLAKSLALGTRRSERIEQVAEYGVADVQLFWLLHCIHAAWPRLRYLASSPNQPPERLYGVLSELVSALMTFSTGSQLTDIPLYDHARADEVFAELESRIRSLLDAIIPSRVVSIDLTHSNTTTWTGQILDERIAEGAADWYLSVNSTLPAFELIERIPHLCKIGAPDEVDRIVNSALAGIALKPVQRVPAAIPVRLDNQYFALDATSPAHARMLAARACQVYLPAALPDVSLELYAVLRS</sequence>
<dbReference type="Pfam" id="PF05936">
    <property type="entry name" value="T6SS_VasE"/>
    <property type="match status" value="1"/>
</dbReference>
<comment type="caution">
    <text evidence="1">The sequence shown here is derived from an EMBL/GenBank/DDBJ whole genome shotgun (WGS) entry which is preliminary data.</text>
</comment>
<gene>
    <name evidence="1" type="ORF">AWB77_05617</name>
</gene>
<reference evidence="1" key="1">
    <citation type="submission" date="2016-01" db="EMBL/GenBank/DDBJ databases">
        <authorList>
            <person name="Peeters C."/>
        </authorList>
    </citation>
    <scope>NUCLEOTIDE SEQUENCE</scope>
    <source>
        <strain evidence="1">LMG 29320</strain>
    </source>
</reference>
<name>A0A158DRX6_9BURK</name>
<proteinExistence type="predicted"/>
<dbReference type="OrthoDB" id="9775333at2"/>
<dbReference type="NCBIfam" id="TIGR03353">
    <property type="entry name" value="VI_chp_4"/>
    <property type="match status" value="1"/>
</dbReference>
<dbReference type="RefSeq" id="WP_061137664.1">
    <property type="nucleotide sequence ID" value="NZ_FCNX02000017.1"/>
</dbReference>
<organism evidence="1 2">
    <name type="scientific">Caballeronia fortuita</name>
    <dbReference type="NCBI Taxonomy" id="1777138"/>
    <lineage>
        <taxon>Bacteria</taxon>
        <taxon>Pseudomonadati</taxon>
        <taxon>Pseudomonadota</taxon>
        <taxon>Betaproteobacteria</taxon>
        <taxon>Burkholderiales</taxon>
        <taxon>Burkholderiaceae</taxon>
        <taxon>Caballeronia</taxon>
    </lineage>
</organism>
<keyword evidence="2" id="KW-1185">Reference proteome</keyword>
<dbReference type="PANTHER" id="PTHR35566:SF1">
    <property type="entry name" value="TYPE VI SECRETION SYSTEM BASEPLATE COMPONENT TSSK1"/>
    <property type="match status" value="1"/>
</dbReference>
<protein>
    <submittedName>
        <fullName evidence="1">Type VI secretion protein</fullName>
    </submittedName>
</protein>
<dbReference type="AlphaFoldDB" id="A0A158DRX6"/>
<evidence type="ECO:0000313" key="1">
    <source>
        <dbReference type="EMBL" id="SAK96487.1"/>
    </source>
</evidence>
<dbReference type="STRING" id="1777138.AWB77_05617"/>
<dbReference type="Proteomes" id="UP000054903">
    <property type="component" value="Unassembled WGS sequence"/>
</dbReference>